<feature type="domain" description="FAS1-like dehydratase" evidence="1">
    <location>
        <begin position="78"/>
        <end position="142"/>
    </location>
</feature>
<dbReference type="PANTHER" id="PTHR28152:SF1">
    <property type="entry name" value="HYDROXYACYL-THIOESTER DEHYDRATASE TYPE 2, MITOCHONDRIAL"/>
    <property type="match status" value="1"/>
</dbReference>
<keyword evidence="3" id="KW-1185">Reference proteome</keyword>
<dbReference type="Pfam" id="PF13452">
    <property type="entry name" value="FAS1_DH_region"/>
    <property type="match status" value="1"/>
</dbReference>
<protein>
    <submittedName>
        <fullName evidence="2">Acyl-CoA dehydrogenase</fullName>
    </submittedName>
</protein>
<dbReference type="OrthoDB" id="7183822at2"/>
<dbReference type="InterPro" id="IPR029069">
    <property type="entry name" value="HotDog_dom_sf"/>
</dbReference>
<dbReference type="PANTHER" id="PTHR28152">
    <property type="entry name" value="HYDROXYACYL-THIOESTER DEHYDRATASE TYPE 2, MITOCHONDRIAL"/>
    <property type="match status" value="1"/>
</dbReference>
<name>A0A154WH00_9PROT</name>
<dbReference type="SUPFAM" id="SSF54637">
    <property type="entry name" value="Thioesterase/thiol ester dehydrase-isomerase"/>
    <property type="match status" value="2"/>
</dbReference>
<dbReference type="EMBL" id="LPXN01000002">
    <property type="protein sequence ID" value="KZD12755.1"/>
    <property type="molecule type" value="Genomic_DNA"/>
</dbReference>
<evidence type="ECO:0000313" key="3">
    <source>
        <dbReference type="Proteomes" id="UP000076400"/>
    </source>
</evidence>
<reference evidence="2 3" key="1">
    <citation type="submission" date="2015-12" db="EMBL/GenBank/DDBJ databases">
        <title>Genome sequence of Oceanibaculum pacificum MCCC 1A02656.</title>
        <authorList>
            <person name="Lu L."/>
            <person name="Lai Q."/>
            <person name="Shao Z."/>
            <person name="Qian P."/>
        </authorList>
    </citation>
    <scope>NUCLEOTIDE SEQUENCE [LARGE SCALE GENOMIC DNA]</scope>
    <source>
        <strain evidence="2 3">MCCC 1A02656</strain>
    </source>
</reference>
<accession>A0A154WH00</accession>
<dbReference type="InterPro" id="IPR039569">
    <property type="entry name" value="FAS1-like_DH_region"/>
</dbReference>
<dbReference type="InterPro" id="IPR052741">
    <property type="entry name" value="Mitochondrial_HTD2"/>
</dbReference>
<gene>
    <name evidence="2" type="ORF">AUP43_04200</name>
</gene>
<dbReference type="Proteomes" id="UP000076400">
    <property type="component" value="Unassembled WGS sequence"/>
</dbReference>
<evidence type="ECO:0000313" key="2">
    <source>
        <dbReference type="EMBL" id="KZD12755.1"/>
    </source>
</evidence>
<dbReference type="GO" id="GO:0019171">
    <property type="term" value="F:(3R)-hydroxyacyl-[acyl-carrier-protein] dehydratase activity"/>
    <property type="evidence" value="ECO:0007669"/>
    <property type="project" value="TreeGrafter"/>
</dbReference>
<proteinExistence type="predicted"/>
<evidence type="ECO:0000259" key="1">
    <source>
        <dbReference type="Pfam" id="PF13452"/>
    </source>
</evidence>
<comment type="caution">
    <text evidence="2">The sequence shown here is derived from an EMBL/GenBank/DDBJ whole genome shotgun (WGS) entry which is preliminary data.</text>
</comment>
<organism evidence="2 3">
    <name type="scientific">Oceanibaculum pacificum</name>
    <dbReference type="NCBI Taxonomy" id="580166"/>
    <lineage>
        <taxon>Bacteria</taxon>
        <taxon>Pseudomonadati</taxon>
        <taxon>Pseudomonadota</taxon>
        <taxon>Alphaproteobacteria</taxon>
        <taxon>Rhodospirillales</taxon>
        <taxon>Oceanibaculaceae</taxon>
        <taxon>Oceanibaculum</taxon>
    </lineage>
</organism>
<dbReference type="AlphaFoldDB" id="A0A154WH00"/>
<dbReference type="RefSeq" id="WP_067551424.1">
    <property type="nucleotide sequence ID" value="NZ_LPXN01000002.1"/>
</dbReference>
<dbReference type="Gene3D" id="3.10.129.10">
    <property type="entry name" value="Hotdog Thioesterase"/>
    <property type="match status" value="1"/>
</dbReference>
<dbReference type="STRING" id="580166.AUP43_04200"/>
<sequence length="284" mass="31308">MTIDAEKLQAWVGKREEQQQIIPAWPVGAWEAMLDYDRPAPQDGDPLPPGAHWIFFNPAARQSGLGEDGHPQRGGFLPPVELPRRMWAGGRLSFPRPLRIGEVVTKQSEILSVKVKEGRTGPLIFVTVKHSLSGSAGIAIVEEHDIVYRGWPTEAEKAKQPPAAPPVEDAAWSREVVPTPPLLFRYSALTFNGHRIHYDHPYVTQVEGYPGLIVHGPLMATLLLDLVRREKPDATLTSFSFRGMSPVFDTAPFWVNGKPVDGGAELWIAGPGNYLGMQAEAKFA</sequence>